<dbReference type="Pfam" id="PF18143">
    <property type="entry name" value="HAD_SAK_2"/>
    <property type="match status" value="1"/>
</dbReference>
<proteinExistence type="predicted"/>
<dbReference type="EMBL" id="CP136512">
    <property type="protein sequence ID" value="WOD17124.1"/>
    <property type="molecule type" value="Genomic_DNA"/>
</dbReference>
<reference evidence="1 2" key="1">
    <citation type="submission" date="2023-10" db="EMBL/GenBank/DDBJ databases">
        <title>Surface-active antibiotics is a multifunctional adaptation for post-fire microbes.</title>
        <authorList>
            <person name="Liu M.D."/>
            <person name="Du Y."/>
            <person name="Koupaei S.K."/>
            <person name="Kim N.R."/>
            <person name="Zhang W."/>
            <person name="Traxler M.F."/>
        </authorList>
    </citation>
    <scope>NUCLEOTIDE SEQUENCE [LARGE SCALE GENOMIC DNA]</scope>
    <source>
        <strain evidence="1 2">F3</strain>
    </source>
</reference>
<gene>
    <name evidence="1" type="ORF">RW095_14960</name>
</gene>
<evidence type="ECO:0000313" key="1">
    <source>
        <dbReference type="EMBL" id="WOD17124.1"/>
    </source>
</evidence>
<accession>A0ABZ0EKZ7</accession>
<dbReference type="Proteomes" id="UP001302652">
    <property type="component" value="Chromosome 2"/>
</dbReference>
<evidence type="ECO:0000313" key="2">
    <source>
        <dbReference type="Proteomes" id="UP001302652"/>
    </source>
</evidence>
<keyword evidence="2" id="KW-1185">Reference proteome</keyword>
<dbReference type="RefSeq" id="WP_317019707.1">
    <property type="nucleotide sequence ID" value="NZ_CP136512.1"/>
</dbReference>
<sequence>MSNDSKPTALVLDEPTPTLFVDYDGTLHRGRGLLDVSGSISLDTGNAPFEFAPLLASLLEPYPQVEIVLTSSWLYKLPLETVVSYLPKQLALRVVGSTRGYKARFGYLQDGSARTYIIRSYVFEHKLKHWLALDDAVFGSYHLSTDFLDLEQHLVLLDSQLGVSAPEAQQRIIDWLIEVHRANA</sequence>
<protein>
    <submittedName>
        <fullName evidence="1">HAD domain-containing protein</fullName>
    </submittedName>
</protein>
<organism evidence="1 2">
    <name type="scientific">Paraburkholderia kirstenboschensis</name>
    <dbReference type="NCBI Taxonomy" id="1245436"/>
    <lineage>
        <taxon>Bacteria</taxon>
        <taxon>Pseudomonadati</taxon>
        <taxon>Pseudomonadota</taxon>
        <taxon>Betaproteobacteria</taxon>
        <taxon>Burkholderiales</taxon>
        <taxon>Burkholderiaceae</taxon>
        <taxon>Paraburkholderia</taxon>
    </lineage>
</organism>
<name>A0ABZ0EKZ7_9BURK</name>